<sequence>MGKRGFVSTLRVATKSAAKNPHTLASLLACCRGISCNVTSTISSRSPNCACLHRYIALACLYRINCVLQSLKLLVRGGNGNIQLFLHTWLNSEGVTGLLTVNLFYESTHALHPLGLLGWELRLNF</sequence>
<reference evidence="1 2" key="1">
    <citation type="journal article" date="2002" name="DNA Res.">
        <title>Complete genome structure of the thermophilic cyanobacterium Thermosynechococcus elongatus BP-1.</title>
        <authorList>
            <person name="Nakamura Y."/>
            <person name="Kaneko T."/>
            <person name="Sato S."/>
            <person name="Ikeuchi M."/>
            <person name="Katoh H."/>
            <person name="Sasamoto S."/>
            <person name="Watanabe A."/>
            <person name="Iriguchi M."/>
            <person name="Kawashima K."/>
            <person name="Kimura T."/>
            <person name="Kishida Y."/>
            <person name="Kiyokawa C."/>
            <person name="Kohara M."/>
            <person name="Matsumoto M."/>
            <person name="Matsuno A."/>
            <person name="Nakazaki N."/>
            <person name="Shimpo S."/>
            <person name="Sugimoto M."/>
            <person name="Takeuchi C."/>
            <person name="Yamada M."/>
            <person name="Tabata S."/>
        </authorList>
    </citation>
    <scope>NUCLEOTIDE SEQUENCE [LARGE SCALE GENOMIC DNA]</scope>
    <source>
        <strain evidence="2">IAM M-273 / NIES-2133 / BP-1</strain>
    </source>
</reference>
<dbReference type="PROSITE" id="PS51257">
    <property type="entry name" value="PROKAR_LIPOPROTEIN"/>
    <property type="match status" value="1"/>
</dbReference>
<dbReference type="EnsemblBacteria" id="BAC07770">
    <property type="protein sequence ID" value="BAC07770"/>
    <property type="gene ID" value="BAC07770"/>
</dbReference>
<keyword evidence="2" id="KW-1185">Reference proteome</keyword>
<dbReference type="Proteomes" id="UP000000440">
    <property type="component" value="Chromosome"/>
</dbReference>
<protein>
    <submittedName>
        <fullName evidence="1">Tll0217 protein</fullName>
    </submittedName>
</protein>
<dbReference type="STRING" id="197221.gene:10746798"/>
<accession>Q8DMA4</accession>
<evidence type="ECO:0000313" key="1">
    <source>
        <dbReference type="EMBL" id="BAC07770.1"/>
    </source>
</evidence>
<gene>
    <name evidence="1" type="ordered locus">tll0217</name>
</gene>
<dbReference type="AlphaFoldDB" id="Q8DMA4"/>
<dbReference type="KEGG" id="tel:tll0217"/>
<proteinExistence type="predicted"/>
<name>Q8DMA4_THEVB</name>
<dbReference type="EMBL" id="BA000039">
    <property type="protein sequence ID" value="BAC07770.1"/>
    <property type="molecule type" value="Genomic_DNA"/>
</dbReference>
<organism evidence="1 2">
    <name type="scientific">Thermosynechococcus vestitus (strain NIES-2133 / IAM M-273 / BP-1)</name>
    <dbReference type="NCBI Taxonomy" id="197221"/>
    <lineage>
        <taxon>Bacteria</taxon>
        <taxon>Bacillati</taxon>
        <taxon>Cyanobacteriota</taxon>
        <taxon>Cyanophyceae</taxon>
        <taxon>Acaryochloridales</taxon>
        <taxon>Thermosynechococcaceae</taxon>
        <taxon>Thermosynechococcus</taxon>
    </lineage>
</organism>
<evidence type="ECO:0000313" key="2">
    <source>
        <dbReference type="Proteomes" id="UP000000440"/>
    </source>
</evidence>